<feature type="domain" description="AMP-dependent synthetase/ligase" evidence="1">
    <location>
        <begin position="52"/>
        <end position="459"/>
    </location>
</feature>
<organism evidence="3">
    <name type="scientific">Cellulosimicrobium sp. ES-005</name>
    <dbReference type="NCBI Taxonomy" id="3163031"/>
    <lineage>
        <taxon>Bacteria</taxon>
        <taxon>Bacillati</taxon>
        <taxon>Actinomycetota</taxon>
        <taxon>Actinomycetes</taxon>
        <taxon>Micrococcales</taxon>
        <taxon>Promicromonosporaceae</taxon>
        <taxon>Cellulosimicrobium</taxon>
    </lineage>
</organism>
<dbReference type="RefSeq" id="WP_353708222.1">
    <property type="nucleotide sequence ID" value="NZ_CP159290.1"/>
</dbReference>
<dbReference type="Pfam" id="PF00501">
    <property type="entry name" value="AMP-binding"/>
    <property type="match status" value="1"/>
</dbReference>
<dbReference type="InterPro" id="IPR000873">
    <property type="entry name" value="AMP-dep_synth/lig_dom"/>
</dbReference>
<name>A0AAU8G2A6_9MICO</name>
<dbReference type="GO" id="GO:0016877">
    <property type="term" value="F:ligase activity, forming carbon-sulfur bonds"/>
    <property type="evidence" value="ECO:0007669"/>
    <property type="project" value="UniProtKB-ARBA"/>
</dbReference>
<dbReference type="AlphaFoldDB" id="A0AAU8G2A6"/>
<dbReference type="EMBL" id="CP159290">
    <property type="protein sequence ID" value="XCH30247.1"/>
    <property type="molecule type" value="Genomic_DNA"/>
</dbReference>
<dbReference type="InterPro" id="IPR042099">
    <property type="entry name" value="ANL_N_sf"/>
</dbReference>
<evidence type="ECO:0000313" key="3">
    <source>
        <dbReference type="EMBL" id="XCH30247.1"/>
    </source>
</evidence>
<dbReference type="SUPFAM" id="SSF56801">
    <property type="entry name" value="Acetyl-CoA synthetase-like"/>
    <property type="match status" value="1"/>
</dbReference>
<dbReference type="PANTHER" id="PTHR43767:SF12">
    <property type="entry name" value="AMP-DEPENDENT SYNTHETASE AND LIGASE"/>
    <property type="match status" value="1"/>
</dbReference>
<dbReference type="PANTHER" id="PTHR43767">
    <property type="entry name" value="LONG-CHAIN-FATTY-ACID--COA LIGASE"/>
    <property type="match status" value="1"/>
</dbReference>
<dbReference type="Gene3D" id="3.40.50.12780">
    <property type="entry name" value="N-terminal domain of ligase-like"/>
    <property type="match status" value="1"/>
</dbReference>
<gene>
    <name evidence="3" type="ORF">ABRQ22_00680</name>
</gene>
<evidence type="ECO:0000259" key="2">
    <source>
        <dbReference type="Pfam" id="PF13193"/>
    </source>
</evidence>
<accession>A0AAU8G2A6</accession>
<reference evidence="3" key="1">
    <citation type="submission" date="2024-06" db="EMBL/GenBank/DDBJ databases">
        <title>Complete genome sequence of the cellulolytic actinobacterium, Cellulosimicrobium ES-005.</title>
        <authorList>
            <person name="Matthews C.T."/>
            <person name="Underwood K.D."/>
            <person name="Ghanchi K.M."/>
            <person name="Fields S.D."/>
            <person name="Gardner S.G."/>
        </authorList>
    </citation>
    <scope>NUCLEOTIDE SEQUENCE</scope>
    <source>
        <strain evidence="3">ES-005</strain>
    </source>
</reference>
<dbReference type="InterPro" id="IPR025110">
    <property type="entry name" value="AMP-bd_C"/>
</dbReference>
<feature type="domain" description="AMP-binding enzyme C-terminal" evidence="2">
    <location>
        <begin position="515"/>
        <end position="595"/>
    </location>
</feature>
<dbReference type="PROSITE" id="PS00455">
    <property type="entry name" value="AMP_BINDING"/>
    <property type="match status" value="1"/>
</dbReference>
<dbReference type="InterPro" id="IPR050237">
    <property type="entry name" value="ATP-dep_AMP-bd_enzyme"/>
</dbReference>
<sequence>MTTPTPHTTYATVGYGGVVNTLATRPWTARYAPGVPTDVAVPDEPVTAALYRAAERWPDRVAVDFFGATTTYARLVAQVERAASALHDLGVRHGDRVALVLPNGTSHVVAFYAVQRLGAVVVEHNPTYTADELAHQLADSGASVAVVWTKTVPAVLDARAHAAGLRTVVGLDIARDLPRGSRLALRLPVARARAQRDALRGPVPAGVPDWHDLVRRARALPPALPHPGADDVALLQYTGGTTGTPKGAVLTHRNLVANVVQGQAWATFEEGAETVYGVLPFFHAFGLTFCLTLPARIGATLVAFPKFDPQAFVAAQARRPATFLPGVAPMFDRIVAAAADAPGPGSDLTSIRLAFAGAMPLTAETARRWEDATGGLLIEGYGMTETSPISLGNPCSDDRRPGTLGLPFPSTEIRVVDADALDAGVLRDADPEPTDDPAAPRTVRGELLVRGPQVFRGYWNRPEETAHQLLDDGWLRTGDVVRVALDGPDAGLVTLVDRIKEMIVTGGFKVYPSQVEDHLRGMPGVRDVAVVGVPGSGSDEHVAAVVVLDDADDAGSPPRVDLAAVREWGEKRLARYALPRTLAVVPELPRSQIGKVLRRVVREDLLHRDDVEHHRA</sequence>
<dbReference type="InterPro" id="IPR045851">
    <property type="entry name" value="AMP-bd_C_sf"/>
</dbReference>
<proteinExistence type="predicted"/>
<protein>
    <submittedName>
        <fullName evidence="3">AMP-binding protein</fullName>
    </submittedName>
</protein>
<evidence type="ECO:0000259" key="1">
    <source>
        <dbReference type="Pfam" id="PF00501"/>
    </source>
</evidence>
<dbReference type="Gene3D" id="3.30.300.30">
    <property type="match status" value="1"/>
</dbReference>
<dbReference type="Pfam" id="PF13193">
    <property type="entry name" value="AMP-binding_C"/>
    <property type="match status" value="1"/>
</dbReference>
<dbReference type="InterPro" id="IPR020845">
    <property type="entry name" value="AMP-binding_CS"/>
</dbReference>